<accession>A0A507F2S6</accession>
<feature type="compositionally biased region" description="Low complexity" evidence="1">
    <location>
        <begin position="18"/>
        <end position="38"/>
    </location>
</feature>
<dbReference type="EMBL" id="QEAP01000279">
    <property type="protein sequence ID" value="TPX70541.1"/>
    <property type="molecule type" value="Genomic_DNA"/>
</dbReference>
<name>A0A507F2S6_9FUNG</name>
<comment type="caution">
    <text evidence="2">The sequence shown here is derived from an EMBL/GenBank/DDBJ whole genome shotgun (WGS) entry which is preliminary data.</text>
</comment>
<sequence>MTTEKQPLLSDPPAYTASSQSSSTDQQNQQGSSAANAQTLPPQLHSTHSVHIHQQHAHSHFQTGFPASASTVLTFTSSTSNQSSVPQPHVLVVDTTESVLMFCPFCAANVVTVVENAPGSFFF</sequence>
<feature type="region of interest" description="Disordered" evidence="1">
    <location>
        <begin position="1"/>
        <end position="61"/>
    </location>
</feature>
<protein>
    <recommendedName>
        <fullName evidence="4">LITAF domain-containing protein</fullName>
    </recommendedName>
</protein>
<evidence type="ECO:0008006" key="4">
    <source>
        <dbReference type="Google" id="ProtNLM"/>
    </source>
</evidence>
<feature type="compositionally biased region" description="Basic residues" evidence="1">
    <location>
        <begin position="48"/>
        <end position="59"/>
    </location>
</feature>
<keyword evidence="3" id="KW-1185">Reference proteome</keyword>
<reference evidence="2 3" key="1">
    <citation type="journal article" date="2019" name="Sci. Rep.">
        <title>Comparative genomics of chytrid fungi reveal insights into the obligate biotrophic and pathogenic lifestyle of Synchytrium endobioticum.</title>
        <authorList>
            <person name="van de Vossenberg B.T.L.H."/>
            <person name="Warris S."/>
            <person name="Nguyen H.D.T."/>
            <person name="van Gent-Pelzer M.P.E."/>
            <person name="Joly D.L."/>
            <person name="van de Geest H.C."/>
            <person name="Bonants P.J.M."/>
            <person name="Smith D.S."/>
            <person name="Levesque C.A."/>
            <person name="van der Lee T.A.J."/>
        </authorList>
    </citation>
    <scope>NUCLEOTIDE SEQUENCE [LARGE SCALE GENOMIC DNA]</scope>
    <source>
        <strain evidence="2 3">CBS 675.73</strain>
    </source>
</reference>
<evidence type="ECO:0000256" key="1">
    <source>
        <dbReference type="SAM" id="MobiDB-lite"/>
    </source>
</evidence>
<evidence type="ECO:0000313" key="3">
    <source>
        <dbReference type="Proteomes" id="UP000320333"/>
    </source>
</evidence>
<organism evidence="2 3">
    <name type="scientific">Chytriomyces confervae</name>
    <dbReference type="NCBI Taxonomy" id="246404"/>
    <lineage>
        <taxon>Eukaryota</taxon>
        <taxon>Fungi</taxon>
        <taxon>Fungi incertae sedis</taxon>
        <taxon>Chytridiomycota</taxon>
        <taxon>Chytridiomycota incertae sedis</taxon>
        <taxon>Chytridiomycetes</taxon>
        <taxon>Chytridiales</taxon>
        <taxon>Chytriomycetaceae</taxon>
        <taxon>Chytriomyces</taxon>
    </lineage>
</organism>
<evidence type="ECO:0000313" key="2">
    <source>
        <dbReference type="EMBL" id="TPX70541.1"/>
    </source>
</evidence>
<dbReference type="AlphaFoldDB" id="A0A507F2S6"/>
<dbReference type="Proteomes" id="UP000320333">
    <property type="component" value="Unassembled WGS sequence"/>
</dbReference>
<gene>
    <name evidence="2" type="ORF">CcCBS67573_g06478</name>
</gene>
<proteinExistence type="predicted"/>